<evidence type="ECO:0000313" key="3">
    <source>
        <dbReference type="EMBL" id="GAA4052059.1"/>
    </source>
</evidence>
<dbReference type="NCBIfam" id="NF033634">
    <property type="entry name" value="SLATT_1"/>
    <property type="match status" value="1"/>
</dbReference>
<dbReference type="RefSeq" id="WP_345011508.1">
    <property type="nucleotide sequence ID" value="NZ_BAAAZY010000008.1"/>
</dbReference>
<keyword evidence="4" id="KW-1185">Reference proteome</keyword>
<evidence type="ECO:0000256" key="1">
    <source>
        <dbReference type="SAM" id="MobiDB-lite"/>
    </source>
</evidence>
<feature type="transmembrane region" description="Helical" evidence="2">
    <location>
        <begin position="206"/>
        <end position="227"/>
    </location>
</feature>
<evidence type="ECO:0000313" key="4">
    <source>
        <dbReference type="Proteomes" id="UP001499984"/>
    </source>
</evidence>
<feature type="compositionally biased region" description="Polar residues" evidence="1">
    <location>
        <begin position="287"/>
        <end position="297"/>
    </location>
</feature>
<keyword evidence="2" id="KW-0812">Transmembrane</keyword>
<gene>
    <name evidence="3" type="ORF">GCM10022233_23560</name>
</gene>
<reference evidence="4" key="1">
    <citation type="journal article" date="2019" name="Int. J. Syst. Evol. Microbiol.">
        <title>The Global Catalogue of Microorganisms (GCM) 10K type strain sequencing project: providing services to taxonomists for standard genome sequencing and annotation.</title>
        <authorList>
            <consortium name="The Broad Institute Genomics Platform"/>
            <consortium name="The Broad Institute Genome Sequencing Center for Infectious Disease"/>
            <person name="Wu L."/>
            <person name="Ma J."/>
        </authorList>
    </citation>
    <scope>NUCLEOTIDE SEQUENCE [LARGE SCALE GENOMIC DNA]</scope>
    <source>
        <strain evidence="4">JCM 16925</strain>
    </source>
</reference>
<feature type="region of interest" description="Disordered" evidence="1">
    <location>
        <begin position="278"/>
        <end position="297"/>
    </location>
</feature>
<sequence>MIGLRFDRHAEQWGAMTQSTSAAERAVEELLLHDRKILALRGEIREARLKRFLLVSTYSSAPTLMLILFVGNIVAWGHIDLSRVNVACIPILIALLILCVIVRANSTAIDIWDNRLKDRWEAGHAAGKKIDLELALERKRLSAASIDLPTETRRHVYRETVPVAIEQYRSDGLRYRRVHNFFQGVIIVGSLATSTAASLAETPAPYKWITVGTSFSVDLAAGFTGYFKFRERSFYLQQTADSIEEEYDAVNLKFGRYKSSADDEAALLEFTERVETLKNDQRKRQQQLDQPTETPEG</sequence>
<name>A0ABP7UT01_9ACTN</name>
<proteinExistence type="predicted"/>
<evidence type="ECO:0000256" key="2">
    <source>
        <dbReference type="SAM" id="Phobius"/>
    </source>
</evidence>
<accession>A0ABP7UT01</accession>
<feature type="transmembrane region" description="Helical" evidence="2">
    <location>
        <begin position="84"/>
        <end position="102"/>
    </location>
</feature>
<protein>
    <recommendedName>
        <fullName evidence="5">DUF4231 domain-containing protein</fullName>
    </recommendedName>
</protein>
<comment type="caution">
    <text evidence="3">The sequence shown here is derived from an EMBL/GenBank/DDBJ whole genome shotgun (WGS) entry which is preliminary data.</text>
</comment>
<feature type="transmembrane region" description="Helical" evidence="2">
    <location>
        <begin position="181"/>
        <end position="200"/>
    </location>
</feature>
<feature type="transmembrane region" description="Helical" evidence="2">
    <location>
        <begin position="52"/>
        <end position="78"/>
    </location>
</feature>
<keyword evidence="2" id="KW-1133">Transmembrane helix</keyword>
<evidence type="ECO:0008006" key="5">
    <source>
        <dbReference type="Google" id="ProtNLM"/>
    </source>
</evidence>
<dbReference type="EMBL" id="BAAAZY010000008">
    <property type="protein sequence ID" value="GAA4052059.1"/>
    <property type="molecule type" value="Genomic_DNA"/>
</dbReference>
<dbReference type="Proteomes" id="UP001499984">
    <property type="component" value="Unassembled WGS sequence"/>
</dbReference>
<keyword evidence="2" id="KW-0472">Membrane</keyword>
<organism evidence="3 4">
    <name type="scientific">Streptomyces shaanxiensis</name>
    <dbReference type="NCBI Taxonomy" id="653357"/>
    <lineage>
        <taxon>Bacteria</taxon>
        <taxon>Bacillati</taxon>
        <taxon>Actinomycetota</taxon>
        <taxon>Actinomycetes</taxon>
        <taxon>Kitasatosporales</taxon>
        <taxon>Streptomycetaceae</taxon>
        <taxon>Streptomyces</taxon>
    </lineage>
</organism>